<dbReference type="Gene3D" id="3.30.1340.10">
    <property type="entry name" value="HPr-like"/>
    <property type="match status" value="1"/>
</dbReference>
<proteinExistence type="inferred from homology"/>
<sequence>MVSADIEVTNRIGFHARPVSLLIDTARKFSSTVKVSKGDKTAGTDSMVAMLKLQVKQGDMISISAEGDDEEAALESLSELVKSKFGED</sequence>
<dbReference type="OrthoDB" id="9809047at2"/>
<keyword evidence="7" id="KW-1185">Reference proteome</keyword>
<comment type="similarity">
    <text evidence="2">Belongs to the HPr family.</text>
</comment>
<dbReference type="SUPFAM" id="SSF55594">
    <property type="entry name" value="HPr-like"/>
    <property type="match status" value="1"/>
</dbReference>
<dbReference type="Pfam" id="PF00381">
    <property type="entry name" value="PTS-HPr"/>
    <property type="match status" value="1"/>
</dbReference>
<feature type="domain" description="HPr" evidence="5">
    <location>
        <begin position="1"/>
        <end position="88"/>
    </location>
</feature>
<evidence type="ECO:0000256" key="2">
    <source>
        <dbReference type="ARBA" id="ARBA00010736"/>
    </source>
</evidence>
<gene>
    <name evidence="6" type="ordered locus">TREPR_0464</name>
</gene>
<dbReference type="RefSeq" id="WP_015709551.1">
    <property type="nucleotide sequence ID" value="NC_015578.1"/>
</dbReference>
<dbReference type="InterPro" id="IPR000032">
    <property type="entry name" value="HPr-like"/>
</dbReference>
<name>F5YM42_TREPZ</name>
<dbReference type="GO" id="GO:0009401">
    <property type="term" value="P:phosphoenolpyruvate-dependent sugar phosphotransferase system"/>
    <property type="evidence" value="ECO:0007669"/>
    <property type="project" value="UniProtKB-KW"/>
</dbReference>
<dbReference type="eggNOG" id="COG1925">
    <property type="taxonomic scope" value="Bacteria"/>
</dbReference>
<evidence type="ECO:0000256" key="3">
    <source>
        <dbReference type="ARBA" id="ARBA00022490"/>
    </source>
</evidence>
<dbReference type="PANTHER" id="PTHR33705:SF2">
    <property type="entry name" value="PHOSPHOCARRIER PROTEIN NPR"/>
    <property type="match status" value="1"/>
</dbReference>
<dbReference type="AlphaFoldDB" id="F5YM42"/>
<dbReference type="Proteomes" id="UP000009223">
    <property type="component" value="Chromosome"/>
</dbReference>
<evidence type="ECO:0000313" key="7">
    <source>
        <dbReference type="Proteomes" id="UP000009223"/>
    </source>
</evidence>
<dbReference type="STRING" id="545694.TREPR_0464"/>
<reference evidence="7" key="1">
    <citation type="submission" date="2009-12" db="EMBL/GenBank/DDBJ databases">
        <title>Complete sequence of Treponema primitia strain ZAS-2.</title>
        <authorList>
            <person name="Tetu S.G."/>
            <person name="Matson E."/>
            <person name="Ren Q."/>
            <person name="Seshadri R."/>
            <person name="Elbourne L."/>
            <person name="Hassan K.A."/>
            <person name="Durkin A."/>
            <person name="Radune D."/>
            <person name="Mohamoud Y."/>
            <person name="Shay R."/>
            <person name="Jin S."/>
            <person name="Zhang X."/>
            <person name="Lucey K."/>
            <person name="Ballor N.R."/>
            <person name="Ottesen E."/>
            <person name="Rosenthal R."/>
            <person name="Allen A."/>
            <person name="Leadbetter J.R."/>
            <person name="Paulsen I.T."/>
        </authorList>
    </citation>
    <scope>NUCLEOTIDE SEQUENCE [LARGE SCALE GENOMIC DNA]</scope>
    <source>
        <strain evidence="7">ATCC BAA-887 / DSM 12427 / ZAS-2</strain>
    </source>
</reference>
<evidence type="ECO:0000313" key="6">
    <source>
        <dbReference type="EMBL" id="AEF86160.1"/>
    </source>
</evidence>
<dbReference type="PROSITE" id="PS51350">
    <property type="entry name" value="PTS_HPR_DOM"/>
    <property type="match status" value="1"/>
</dbReference>
<dbReference type="GO" id="GO:0005737">
    <property type="term" value="C:cytoplasm"/>
    <property type="evidence" value="ECO:0007669"/>
    <property type="project" value="UniProtKB-SubCell"/>
</dbReference>
<organism evidence="6 7">
    <name type="scientific">Treponema primitia (strain ATCC BAA-887 / DSM 12427 / ZAS-2)</name>
    <dbReference type="NCBI Taxonomy" id="545694"/>
    <lineage>
        <taxon>Bacteria</taxon>
        <taxon>Pseudomonadati</taxon>
        <taxon>Spirochaetota</taxon>
        <taxon>Spirochaetia</taxon>
        <taxon>Spirochaetales</taxon>
        <taxon>Treponemataceae</taxon>
        <taxon>Treponema</taxon>
    </lineage>
</organism>
<keyword evidence="4" id="KW-0598">Phosphotransferase system</keyword>
<dbReference type="PANTHER" id="PTHR33705">
    <property type="entry name" value="PHOSPHOCARRIER PROTEIN HPR"/>
    <property type="match status" value="1"/>
</dbReference>
<evidence type="ECO:0000259" key="5">
    <source>
        <dbReference type="PROSITE" id="PS51350"/>
    </source>
</evidence>
<dbReference type="HOGENOM" id="CLU_136230_2_2_12"/>
<protein>
    <submittedName>
        <fullName evidence="6">Phosphocarrier protein HPr</fullName>
    </submittedName>
</protein>
<dbReference type="InterPro" id="IPR050399">
    <property type="entry name" value="HPr"/>
</dbReference>
<dbReference type="InterPro" id="IPR035895">
    <property type="entry name" value="HPr-like_sf"/>
</dbReference>
<keyword evidence="3" id="KW-0963">Cytoplasm</keyword>
<dbReference type="KEGG" id="tpi:TREPR_0464"/>
<dbReference type="NCBIfam" id="TIGR01003">
    <property type="entry name" value="PTS_HPr_family"/>
    <property type="match status" value="1"/>
</dbReference>
<reference evidence="6 7" key="2">
    <citation type="journal article" date="2011" name="ISME J.">
        <title>RNA-seq reveals cooperative metabolic interactions between two termite-gut spirochete species in co-culture.</title>
        <authorList>
            <person name="Rosenthal A.Z."/>
            <person name="Matson E.G."/>
            <person name="Eldar A."/>
            <person name="Leadbetter J.R."/>
        </authorList>
    </citation>
    <scope>NUCLEOTIDE SEQUENCE [LARGE SCALE GENOMIC DNA]</scope>
    <source>
        <strain evidence="7">ATCC BAA-887 / DSM 12427 / ZAS-2</strain>
    </source>
</reference>
<evidence type="ECO:0000256" key="4">
    <source>
        <dbReference type="ARBA" id="ARBA00022683"/>
    </source>
</evidence>
<evidence type="ECO:0000256" key="1">
    <source>
        <dbReference type="ARBA" id="ARBA00004496"/>
    </source>
</evidence>
<dbReference type="EMBL" id="CP001843">
    <property type="protein sequence ID" value="AEF86160.1"/>
    <property type="molecule type" value="Genomic_DNA"/>
</dbReference>
<dbReference type="PRINTS" id="PR00107">
    <property type="entry name" value="PHOSPHOCPHPR"/>
</dbReference>
<accession>F5YM42</accession>
<comment type="subcellular location">
    <subcellularLocation>
        <location evidence="1">Cytoplasm</location>
    </subcellularLocation>
</comment>